<keyword evidence="5" id="KW-0472">Membrane</keyword>
<dbReference type="PANTHER" id="PTHR31733">
    <property type="entry name" value="RIBONUCLEASE KAPPA"/>
    <property type="match status" value="1"/>
</dbReference>
<comment type="caution">
    <text evidence="8">The sequence shown here is derived from an EMBL/GenBank/DDBJ whole genome shotgun (WGS) entry which is preliminary data.</text>
</comment>
<feature type="chain" id="PRO_5036226814" evidence="6">
    <location>
        <begin position="17"/>
        <end position="764"/>
    </location>
</feature>
<keyword evidence="9" id="KW-1185">Reference proteome</keyword>
<evidence type="ECO:0000256" key="1">
    <source>
        <dbReference type="ARBA" id="ARBA00004141"/>
    </source>
</evidence>
<evidence type="ECO:0000256" key="5">
    <source>
        <dbReference type="ARBA" id="ARBA00023136"/>
    </source>
</evidence>
<proteinExistence type="inferred from homology"/>
<dbReference type="EMBL" id="CAJNOJ010000171">
    <property type="protein sequence ID" value="CAF1238587.1"/>
    <property type="molecule type" value="Genomic_DNA"/>
</dbReference>
<comment type="subcellular location">
    <subcellularLocation>
        <location evidence="1">Membrane</location>
        <topology evidence="1">Multi-pass membrane protein</topology>
    </subcellularLocation>
</comment>
<dbReference type="GO" id="GO:0004521">
    <property type="term" value="F:RNA endonuclease activity"/>
    <property type="evidence" value="ECO:0007669"/>
    <property type="project" value="InterPro"/>
</dbReference>
<feature type="signal peptide" evidence="6">
    <location>
        <begin position="1"/>
        <end position="16"/>
    </location>
</feature>
<dbReference type="InterPro" id="IPR026770">
    <property type="entry name" value="RNase_K"/>
</dbReference>
<keyword evidence="6" id="KW-0732">Signal</keyword>
<evidence type="ECO:0000256" key="6">
    <source>
        <dbReference type="SAM" id="SignalP"/>
    </source>
</evidence>
<protein>
    <submittedName>
        <fullName evidence="8">Uncharacterized protein</fullName>
    </submittedName>
</protein>
<dbReference type="InterPro" id="IPR017853">
    <property type="entry name" value="GH"/>
</dbReference>
<evidence type="ECO:0000256" key="2">
    <source>
        <dbReference type="ARBA" id="ARBA00008458"/>
    </source>
</evidence>
<keyword evidence="4" id="KW-1133">Transmembrane helix</keyword>
<dbReference type="Proteomes" id="UP000663852">
    <property type="component" value="Unassembled WGS sequence"/>
</dbReference>
<keyword evidence="3" id="KW-0812">Transmembrane</keyword>
<evidence type="ECO:0000256" key="3">
    <source>
        <dbReference type="ARBA" id="ARBA00022692"/>
    </source>
</evidence>
<dbReference type="EMBL" id="CAJNOR010002152">
    <property type="protein sequence ID" value="CAF1254851.1"/>
    <property type="molecule type" value="Genomic_DNA"/>
</dbReference>
<accession>A0A815AC55</accession>
<evidence type="ECO:0000313" key="7">
    <source>
        <dbReference type="EMBL" id="CAF1238587.1"/>
    </source>
</evidence>
<dbReference type="OrthoDB" id="41905at2759"/>
<dbReference type="AlphaFoldDB" id="A0A815AC55"/>
<dbReference type="GO" id="GO:0016020">
    <property type="term" value="C:membrane"/>
    <property type="evidence" value="ECO:0007669"/>
    <property type="project" value="UniProtKB-SubCell"/>
</dbReference>
<evidence type="ECO:0000313" key="9">
    <source>
        <dbReference type="Proteomes" id="UP000663828"/>
    </source>
</evidence>
<dbReference type="SUPFAM" id="SSF51445">
    <property type="entry name" value="(Trans)glycosidases"/>
    <property type="match status" value="1"/>
</dbReference>
<name>A0A815AC55_ADIRI</name>
<evidence type="ECO:0000313" key="8">
    <source>
        <dbReference type="EMBL" id="CAF1254851.1"/>
    </source>
</evidence>
<sequence length="764" mass="86814">MMRLFVLFLLIVECSSWGNIRVTVDEKGGYNISIGDRVWLRSSRTAIHVDNKWYSSDDNSLPFTDLSYGSGFDPKLGDYRDFQLSYDLVRGGIHTKMVGHIRDWYSASGISFHLDTGDQILPNTMPLDMNDVRTVFPSFFIEQIDEKDERGYFTFQGTMAGDDEKHAGRWTSSSQIVQSGIGSGPIVVFNLTQKGEGDLLVLSPFSHFMSSSFSQTKQNTLEYGVMGSILSIPANYNHSMMVFYSPNGINQGIRAWGQMMQKEYNRTQKYRSSDLTNNYLGYYTDNGGYYYYNTEKGLNYEETMVDIRHRLQLPIHYLELDSWWYYKGQGDGTSQWTARPNIFPDGLVNLHRRLENIPLAAHNRYWSYDTVYKRNYSFALDENNQKALPIGNDSFWIDLLTQAHDWGLVLYEQDWLSPQTIEFSPLLSDIQLGQQWLSSMGQAADQIGINIQYCMSLPRHILSALLIPRVTQARASTDYALHLEGEVQQWAIGISSMFLDAIGLAPFKDVFWSTSIQPDAPYKSNPKEVLPEREAFIATLSTGPVSPGDAINYTNKDLIMKCCRPDGLIFKPDRPLTMINRLISDWAFYNGTSQGELYSTETVITYQHPITFYTIFASAMKRDYQIYSSMIGVQSGIIWSHDNPSEVATFDNEHPLNVFASKCHDLSICRWGVSPIVQFADKTQYAFLGEWNKWTPVSAQRVVYITNMIGINLAEIGLQGLLNEMSTFLVYHSTLGVVNVTCPFGPDAGEAQIVIDTTRVICVF</sequence>
<organism evidence="8 9">
    <name type="scientific">Adineta ricciae</name>
    <name type="common">Rotifer</name>
    <dbReference type="NCBI Taxonomy" id="249248"/>
    <lineage>
        <taxon>Eukaryota</taxon>
        <taxon>Metazoa</taxon>
        <taxon>Spiralia</taxon>
        <taxon>Gnathifera</taxon>
        <taxon>Rotifera</taxon>
        <taxon>Eurotatoria</taxon>
        <taxon>Bdelloidea</taxon>
        <taxon>Adinetida</taxon>
        <taxon>Adinetidae</taxon>
        <taxon>Adineta</taxon>
    </lineage>
</organism>
<dbReference type="Proteomes" id="UP000663828">
    <property type="component" value="Unassembled WGS sequence"/>
</dbReference>
<gene>
    <name evidence="7" type="ORF">EDS130_LOCUS27333</name>
    <name evidence="8" type="ORF">XAT740_LOCUS26458</name>
</gene>
<comment type="similarity">
    <text evidence="2">Belongs to the RNase K family.</text>
</comment>
<evidence type="ECO:0000256" key="4">
    <source>
        <dbReference type="ARBA" id="ARBA00022989"/>
    </source>
</evidence>
<reference evidence="8" key="1">
    <citation type="submission" date="2021-02" db="EMBL/GenBank/DDBJ databases">
        <authorList>
            <person name="Nowell W R."/>
        </authorList>
    </citation>
    <scope>NUCLEOTIDE SEQUENCE</scope>
</reference>